<reference evidence="3" key="1">
    <citation type="submission" date="2016-08" db="EMBL/GenBank/DDBJ databases">
        <authorList>
            <person name="Tokovenko B."/>
            <person name="Kalinowski J."/>
        </authorList>
    </citation>
    <scope>NUCLEOTIDE SEQUENCE [LARGE SCALE GENOMIC DNA]</scope>
    <source>
        <strain evidence="3">UTMC102</strain>
    </source>
</reference>
<dbReference type="Gene3D" id="3.30.420.10">
    <property type="entry name" value="Ribonuclease H-like superfamily/Ribonuclease H"/>
    <property type="match status" value="1"/>
</dbReference>
<feature type="domain" description="Tc1-like transposase DDE" evidence="1">
    <location>
        <begin position="4"/>
        <end position="95"/>
    </location>
</feature>
<dbReference type="InterPro" id="IPR036397">
    <property type="entry name" value="RNaseH_sf"/>
</dbReference>
<dbReference type="SUPFAM" id="SSF53098">
    <property type="entry name" value="Ribonuclease H-like"/>
    <property type="match status" value="1"/>
</dbReference>
<dbReference type="InterPro" id="IPR038717">
    <property type="entry name" value="Tc1-like_DDE_dom"/>
</dbReference>
<sequence length="130" mass="14866">MCLFHCVQEASITHTDLRVALDRLHRALRGPVVLVWDNHSLHTCKPMAVQVAARGWLNVVCLPRYAPELNPVESLWSHLKSVLRSRLFRNLEELKQVVNAHLRLVCQRPDLLRGFIDSVGLQPSPFQSTE</sequence>
<organism evidence="2 3">
    <name type="scientific">Nocardiopsis sinuspersici</name>
    <dbReference type="NCBI Taxonomy" id="501010"/>
    <lineage>
        <taxon>Bacteria</taxon>
        <taxon>Bacillati</taxon>
        <taxon>Actinomycetota</taxon>
        <taxon>Actinomycetes</taxon>
        <taxon>Streptosporangiales</taxon>
        <taxon>Nocardiopsidaceae</taxon>
        <taxon>Nocardiopsis</taxon>
    </lineage>
</organism>
<proteinExistence type="predicted"/>
<dbReference type="STRING" id="501010.NOSIN_18625"/>
<name>A0A1V3C4N0_9ACTN</name>
<dbReference type="InterPro" id="IPR012337">
    <property type="entry name" value="RNaseH-like_sf"/>
</dbReference>
<keyword evidence="3" id="KW-1185">Reference proteome</keyword>
<dbReference type="Pfam" id="PF13358">
    <property type="entry name" value="DDE_3"/>
    <property type="match status" value="1"/>
</dbReference>
<gene>
    <name evidence="2" type="ORF">NOSIN_18625</name>
</gene>
<dbReference type="EMBL" id="MCOK01000001">
    <property type="protein sequence ID" value="OOC55592.1"/>
    <property type="molecule type" value="Genomic_DNA"/>
</dbReference>
<comment type="caution">
    <text evidence="2">The sequence shown here is derived from an EMBL/GenBank/DDBJ whole genome shotgun (WGS) entry which is preliminary data.</text>
</comment>
<dbReference type="Proteomes" id="UP000189004">
    <property type="component" value="Unassembled WGS sequence"/>
</dbReference>
<accession>A0A1V3C4N0</accession>
<evidence type="ECO:0000313" key="3">
    <source>
        <dbReference type="Proteomes" id="UP000189004"/>
    </source>
</evidence>
<protein>
    <recommendedName>
        <fullName evidence="1">Tc1-like transposase DDE domain-containing protein</fullName>
    </recommendedName>
</protein>
<evidence type="ECO:0000313" key="2">
    <source>
        <dbReference type="EMBL" id="OOC55592.1"/>
    </source>
</evidence>
<dbReference type="AlphaFoldDB" id="A0A1V3C4N0"/>
<dbReference type="GO" id="GO:0003676">
    <property type="term" value="F:nucleic acid binding"/>
    <property type="evidence" value="ECO:0007669"/>
    <property type="project" value="InterPro"/>
</dbReference>
<evidence type="ECO:0000259" key="1">
    <source>
        <dbReference type="Pfam" id="PF13358"/>
    </source>
</evidence>